<proteinExistence type="predicted"/>
<dbReference type="Proteomes" id="UP001501705">
    <property type="component" value="Unassembled WGS sequence"/>
</dbReference>
<keyword evidence="3" id="KW-1185">Reference proteome</keyword>
<sequence length="73" mass="8905">MWWGDSGADCFLIDSSRSEEIMFVYSPEAVRAETRYRQDRIRREFLRPFWFQRRRKPEPPRPCAPELRARPAM</sequence>
<name>A0ABN2E5D0_9ACTN</name>
<evidence type="ECO:0000313" key="2">
    <source>
        <dbReference type="EMBL" id="GAA1595667.1"/>
    </source>
</evidence>
<protein>
    <submittedName>
        <fullName evidence="2">Uncharacterized protein</fullName>
    </submittedName>
</protein>
<evidence type="ECO:0000256" key="1">
    <source>
        <dbReference type="SAM" id="MobiDB-lite"/>
    </source>
</evidence>
<comment type="caution">
    <text evidence="2">The sequence shown here is derived from an EMBL/GenBank/DDBJ whole genome shotgun (WGS) entry which is preliminary data.</text>
</comment>
<feature type="region of interest" description="Disordered" evidence="1">
    <location>
        <begin position="54"/>
        <end position="73"/>
    </location>
</feature>
<dbReference type="EMBL" id="BAAAPH010000023">
    <property type="protein sequence ID" value="GAA1595667.1"/>
    <property type="molecule type" value="Genomic_DNA"/>
</dbReference>
<reference evidence="2 3" key="1">
    <citation type="journal article" date="2019" name="Int. J. Syst. Evol. Microbiol.">
        <title>The Global Catalogue of Microorganisms (GCM) 10K type strain sequencing project: providing services to taxonomists for standard genome sequencing and annotation.</title>
        <authorList>
            <consortium name="The Broad Institute Genomics Platform"/>
            <consortium name="The Broad Institute Genome Sequencing Center for Infectious Disease"/>
            <person name="Wu L."/>
            <person name="Ma J."/>
        </authorList>
    </citation>
    <scope>NUCLEOTIDE SEQUENCE [LARGE SCALE GENOMIC DNA]</scope>
    <source>
        <strain evidence="2 3">JCM 15572</strain>
    </source>
</reference>
<organism evidence="2 3">
    <name type="scientific">Kribbella hippodromi</name>
    <dbReference type="NCBI Taxonomy" id="434347"/>
    <lineage>
        <taxon>Bacteria</taxon>
        <taxon>Bacillati</taxon>
        <taxon>Actinomycetota</taxon>
        <taxon>Actinomycetes</taxon>
        <taxon>Propionibacteriales</taxon>
        <taxon>Kribbellaceae</taxon>
        <taxon>Kribbella</taxon>
    </lineage>
</organism>
<accession>A0ABN2E5D0</accession>
<evidence type="ECO:0000313" key="3">
    <source>
        <dbReference type="Proteomes" id="UP001501705"/>
    </source>
</evidence>
<gene>
    <name evidence="2" type="ORF">GCM10009804_60350</name>
</gene>